<dbReference type="RefSeq" id="WP_267649538.1">
    <property type="nucleotide sequence ID" value="NZ_JAPNME010000014.1"/>
</dbReference>
<comment type="caution">
    <text evidence="1">The sequence shown here is derived from an EMBL/GenBank/DDBJ whole genome shotgun (WGS) entry which is preliminary data.</text>
</comment>
<dbReference type="AlphaFoldDB" id="A0A7H4MYQ5"/>
<dbReference type="Pfam" id="PF10761">
    <property type="entry name" value="DUF2590"/>
    <property type="match status" value="1"/>
</dbReference>
<proteinExistence type="predicted"/>
<accession>A0A7H4MYQ5</accession>
<reference evidence="1 2" key="1">
    <citation type="submission" date="2018-06" db="EMBL/GenBank/DDBJ databases">
        <authorList>
            <consortium name="Pathogen Informatics"/>
            <person name="Doyle S."/>
        </authorList>
    </citation>
    <scope>NUCLEOTIDE SEQUENCE [LARGE SCALE GENOMIC DNA]</scope>
    <source>
        <strain evidence="1 2">NCTC11685</strain>
    </source>
</reference>
<sequence length="111" mass="12378">MNDEKELYFDLLITDKNFTLNPGNEPVLCKNRDSIGQDIIHMIIESALTKQLIAERSRVLRGDVLLQLELLVETDTRIVAGTVRITEGGSGRYLIAAETRDFGPISGEFNA</sequence>
<evidence type="ECO:0000313" key="2">
    <source>
        <dbReference type="Proteomes" id="UP000254863"/>
    </source>
</evidence>
<organism evidence="1 2">
    <name type="scientific">Klebsiella michiganensis</name>
    <dbReference type="NCBI Taxonomy" id="1134687"/>
    <lineage>
        <taxon>Bacteria</taxon>
        <taxon>Pseudomonadati</taxon>
        <taxon>Pseudomonadota</taxon>
        <taxon>Gammaproteobacteria</taxon>
        <taxon>Enterobacterales</taxon>
        <taxon>Enterobacteriaceae</taxon>
        <taxon>Klebsiella/Raoultella group</taxon>
        <taxon>Klebsiella</taxon>
    </lineage>
</organism>
<evidence type="ECO:0000313" key="1">
    <source>
        <dbReference type="EMBL" id="STV71186.1"/>
    </source>
</evidence>
<name>A0A7H4MYQ5_9ENTR</name>
<dbReference type="InterPro" id="IPR019697">
    <property type="entry name" value="Phage_HP1_Orf28"/>
</dbReference>
<gene>
    <name evidence="1" type="ORF">NCTC11685_00118</name>
</gene>
<dbReference type="EMBL" id="UGMS01000001">
    <property type="protein sequence ID" value="STV71186.1"/>
    <property type="molecule type" value="Genomic_DNA"/>
</dbReference>
<protein>
    <submittedName>
        <fullName evidence="1">Protein of uncharacterized function (DUF2590)</fullName>
    </submittedName>
</protein>
<dbReference type="Proteomes" id="UP000254863">
    <property type="component" value="Unassembled WGS sequence"/>
</dbReference>